<sequence length="78" mass="9343">MNPETYQELTAWLAGRKFQLLQEGDGYHLLHRGQTLAIITPPDRYQVMNVDMTFAEWVEFNKCIRNIRHYLLTRETMK</sequence>
<name>A0A0R1WCY9_9LACO</name>
<accession>A0A0R1WCY9</accession>
<gene>
    <name evidence="1" type="ORF">FC49_GL001820</name>
</gene>
<dbReference type="RefSeq" id="WP_003711387.1">
    <property type="nucleotide sequence ID" value="NZ_AZGE01000008.1"/>
</dbReference>
<evidence type="ECO:0000313" key="2">
    <source>
        <dbReference type="Proteomes" id="UP000050973"/>
    </source>
</evidence>
<dbReference type="EMBL" id="AZGE01000008">
    <property type="protein sequence ID" value="KRM15713.1"/>
    <property type="molecule type" value="Genomic_DNA"/>
</dbReference>
<proteinExistence type="predicted"/>
<dbReference type="Proteomes" id="UP000050973">
    <property type="component" value="Unassembled WGS sequence"/>
</dbReference>
<comment type="caution">
    <text evidence="1">The sequence shown here is derived from an EMBL/GenBank/DDBJ whole genome shotgun (WGS) entry which is preliminary data.</text>
</comment>
<protein>
    <submittedName>
        <fullName evidence="1">Uncharacterized protein</fullName>
    </submittedName>
</protein>
<reference evidence="1 2" key="1">
    <citation type="journal article" date="2015" name="Genome Announc.">
        <title>Expanding the biotechnology potential of lactobacilli through comparative genomics of 213 strains and associated genera.</title>
        <authorList>
            <person name="Sun Z."/>
            <person name="Harris H.M."/>
            <person name="McCann A."/>
            <person name="Guo C."/>
            <person name="Argimon S."/>
            <person name="Zhang W."/>
            <person name="Yang X."/>
            <person name="Jeffery I.B."/>
            <person name="Cooney J.C."/>
            <person name="Kagawa T.F."/>
            <person name="Liu W."/>
            <person name="Song Y."/>
            <person name="Salvetti E."/>
            <person name="Wrobel A."/>
            <person name="Rasinkangas P."/>
            <person name="Parkhill J."/>
            <person name="Rea M.C."/>
            <person name="O'Sullivan O."/>
            <person name="Ritari J."/>
            <person name="Douillard F.P."/>
            <person name="Paul Ross R."/>
            <person name="Yang R."/>
            <person name="Briner A.E."/>
            <person name="Felis G.E."/>
            <person name="de Vos W.M."/>
            <person name="Barrangou R."/>
            <person name="Klaenhammer T.R."/>
            <person name="Caufield P.W."/>
            <person name="Cui Y."/>
            <person name="Zhang H."/>
            <person name="O'Toole P.W."/>
        </authorList>
    </citation>
    <scope>NUCLEOTIDE SEQUENCE [LARGE SCALE GENOMIC DNA]</scope>
    <source>
        <strain evidence="1 2">DSM 4864</strain>
    </source>
</reference>
<organism evidence="1 2">
    <name type="scientific">Limosilactobacillus oris DSM 4864</name>
    <dbReference type="NCBI Taxonomy" id="1423779"/>
    <lineage>
        <taxon>Bacteria</taxon>
        <taxon>Bacillati</taxon>
        <taxon>Bacillota</taxon>
        <taxon>Bacilli</taxon>
        <taxon>Lactobacillales</taxon>
        <taxon>Lactobacillaceae</taxon>
        <taxon>Limosilactobacillus</taxon>
    </lineage>
</organism>
<dbReference type="AlphaFoldDB" id="A0A0R1WCY9"/>
<dbReference type="PATRIC" id="fig|1423779.3.peg.1886"/>
<evidence type="ECO:0000313" key="1">
    <source>
        <dbReference type="EMBL" id="KRM15713.1"/>
    </source>
</evidence>